<feature type="compositionally biased region" description="Basic and acidic residues" evidence="1">
    <location>
        <begin position="284"/>
        <end position="299"/>
    </location>
</feature>
<reference evidence="3" key="2">
    <citation type="submission" date="2021-08" db="EMBL/GenBank/DDBJ databases">
        <authorList>
            <person name="Eriksson T."/>
        </authorList>
    </citation>
    <scope>NUCLEOTIDE SEQUENCE</scope>
    <source>
        <strain evidence="3">Stoneville</strain>
        <tissue evidence="3">Whole head</tissue>
    </source>
</reference>
<evidence type="ECO:0000313" key="4">
    <source>
        <dbReference type="Proteomes" id="UP000719412"/>
    </source>
</evidence>
<feature type="region of interest" description="Disordered" evidence="1">
    <location>
        <begin position="273"/>
        <end position="299"/>
    </location>
</feature>
<accession>A0A8J6HXK0</accession>
<feature type="compositionally biased region" description="Basic and acidic residues" evidence="1">
    <location>
        <begin position="231"/>
        <end position="250"/>
    </location>
</feature>
<dbReference type="SUPFAM" id="SSF57756">
    <property type="entry name" value="Retrovirus zinc finger-like domains"/>
    <property type="match status" value="1"/>
</dbReference>
<feature type="compositionally biased region" description="Polar residues" evidence="1">
    <location>
        <begin position="48"/>
        <end position="64"/>
    </location>
</feature>
<evidence type="ECO:0000313" key="3">
    <source>
        <dbReference type="EMBL" id="KAH0822589.1"/>
    </source>
</evidence>
<evidence type="ECO:0000259" key="2">
    <source>
        <dbReference type="Pfam" id="PF19259"/>
    </source>
</evidence>
<dbReference type="InterPro" id="IPR036875">
    <property type="entry name" value="Znf_CCHC_sf"/>
</dbReference>
<organism evidence="3 4">
    <name type="scientific">Tenebrio molitor</name>
    <name type="common">Yellow mealworm beetle</name>
    <dbReference type="NCBI Taxonomy" id="7067"/>
    <lineage>
        <taxon>Eukaryota</taxon>
        <taxon>Metazoa</taxon>
        <taxon>Ecdysozoa</taxon>
        <taxon>Arthropoda</taxon>
        <taxon>Hexapoda</taxon>
        <taxon>Insecta</taxon>
        <taxon>Pterygota</taxon>
        <taxon>Neoptera</taxon>
        <taxon>Endopterygota</taxon>
        <taxon>Coleoptera</taxon>
        <taxon>Polyphaga</taxon>
        <taxon>Cucujiformia</taxon>
        <taxon>Tenebrionidae</taxon>
        <taxon>Tenebrio</taxon>
    </lineage>
</organism>
<evidence type="ECO:0000256" key="1">
    <source>
        <dbReference type="SAM" id="MobiDB-lite"/>
    </source>
</evidence>
<keyword evidence="4" id="KW-1185">Reference proteome</keyword>
<dbReference type="GO" id="GO:0008270">
    <property type="term" value="F:zinc ion binding"/>
    <property type="evidence" value="ECO:0007669"/>
    <property type="project" value="InterPro"/>
</dbReference>
<name>A0A8J6HXK0_TENMO</name>
<feature type="region of interest" description="Disordered" evidence="1">
    <location>
        <begin position="43"/>
        <end position="64"/>
    </location>
</feature>
<feature type="region of interest" description="Disordered" evidence="1">
    <location>
        <begin position="223"/>
        <end position="250"/>
    </location>
</feature>
<reference evidence="3" key="1">
    <citation type="journal article" date="2020" name="J Insects Food Feed">
        <title>The yellow mealworm (Tenebrio molitor) genome: a resource for the emerging insects as food and feed industry.</title>
        <authorList>
            <person name="Eriksson T."/>
            <person name="Andere A."/>
            <person name="Kelstrup H."/>
            <person name="Emery V."/>
            <person name="Picard C."/>
        </authorList>
    </citation>
    <scope>NUCLEOTIDE SEQUENCE</scope>
    <source>
        <strain evidence="3">Stoneville</strain>
        <tissue evidence="3">Whole head</tissue>
    </source>
</reference>
<comment type="caution">
    <text evidence="3">The sequence shown here is derived from an EMBL/GenBank/DDBJ whole genome shotgun (WGS) entry which is preliminary data.</text>
</comment>
<feature type="domain" description="Ty3 transposon capsid-like protein" evidence="2">
    <location>
        <begin position="73"/>
        <end position="248"/>
    </location>
</feature>
<dbReference type="EMBL" id="JABDTM020000888">
    <property type="protein sequence ID" value="KAH0822589.1"/>
    <property type="molecule type" value="Genomic_DNA"/>
</dbReference>
<gene>
    <name evidence="3" type="ORF">GEV33_000202</name>
</gene>
<dbReference type="Pfam" id="PF19259">
    <property type="entry name" value="Ty3_capsid"/>
    <property type="match status" value="1"/>
</dbReference>
<proteinExistence type="predicted"/>
<dbReference type="GO" id="GO:0003676">
    <property type="term" value="F:nucleic acid binding"/>
    <property type="evidence" value="ECO:0007669"/>
    <property type="project" value="InterPro"/>
</dbReference>
<protein>
    <recommendedName>
        <fullName evidence="2">Ty3 transposon capsid-like protein domain-containing protein</fullName>
    </recommendedName>
</protein>
<dbReference type="AlphaFoldDB" id="A0A8J6HXK0"/>
<dbReference type="InterPro" id="IPR045358">
    <property type="entry name" value="Ty3_capsid"/>
</dbReference>
<dbReference type="Proteomes" id="UP000719412">
    <property type="component" value="Unassembled WGS sequence"/>
</dbReference>
<sequence length="325" mass="36834">MPNGGHGLDSARGAEETAPAVSNITLTNAQFRELLEAVTTSATAAATRQNSENHNETFQGSSTHQVGSFTNCSHRFDGSPSADVEAFINCILVFKDCANVSDANALKGFAILLTDLAATWWNGIKHSIETFDDAVNRLRNAFGRKKPAHQIFREIFATEQNAKKTDIFICETRSLFAQLPYRISDEMQIDMIFGLLSLKIRKRLARNSIRTFDELLQKAREAEETFEEEERERLEVKTSHTPQTDDKQKRPERPRCLYCKKFGHEKKECRKWKRDSDVQNSQKVSDDQKVKAEASDDKPTISCYGCERNPSLQHNHSISFLLNQS</sequence>